<dbReference type="STRING" id="1043004.A0A074WBD3"/>
<dbReference type="PANTHER" id="PTHR43948:SF10">
    <property type="entry name" value="MRJ, ISOFORM E"/>
    <property type="match status" value="1"/>
</dbReference>
<feature type="non-terminal residue" evidence="2">
    <location>
        <position position="80"/>
    </location>
</feature>
<dbReference type="Pfam" id="PF00226">
    <property type="entry name" value="DnaJ"/>
    <property type="match status" value="1"/>
</dbReference>
<dbReference type="InterPro" id="IPR036869">
    <property type="entry name" value="J_dom_sf"/>
</dbReference>
<dbReference type="OrthoDB" id="10250354at2759"/>
<gene>
    <name evidence="2" type="ORF">M436DRAFT_14005</name>
</gene>
<proteinExistence type="predicted"/>
<feature type="domain" description="J" evidence="1">
    <location>
        <begin position="6"/>
        <end position="72"/>
    </location>
</feature>
<dbReference type="GeneID" id="25407801"/>
<dbReference type="GO" id="GO:0005737">
    <property type="term" value="C:cytoplasm"/>
    <property type="evidence" value="ECO:0007669"/>
    <property type="project" value="TreeGrafter"/>
</dbReference>
<dbReference type="GO" id="GO:0051087">
    <property type="term" value="F:protein-folding chaperone binding"/>
    <property type="evidence" value="ECO:0007669"/>
    <property type="project" value="TreeGrafter"/>
</dbReference>
<organism evidence="2 3">
    <name type="scientific">Aureobasidium namibiae CBS 147.97</name>
    <dbReference type="NCBI Taxonomy" id="1043004"/>
    <lineage>
        <taxon>Eukaryota</taxon>
        <taxon>Fungi</taxon>
        <taxon>Dikarya</taxon>
        <taxon>Ascomycota</taxon>
        <taxon>Pezizomycotina</taxon>
        <taxon>Dothideomycetes</taxon>
        <taxon>Dothideomycetidae</taxon>
        <taxon>Dothideales</taxon>
        <taxon>Saccotheciaceae</taxon>
        <taxon>Aureobasidium</taxon>
    </lineage>
</organism>
<keyword evidence="3" id="KW-1185">Reference proteome</keyword>
<evidence type="ECO:0000259" key="1">
    <source>
        <dbReference type="PROSITE" id="PS50076"/>
    </source>
</evidence>
<protein>
    <submittedName>
        <fullName evidence="2">DnaJ-like protein subfamily B member 6-A-like protein</fullName>
    </submittedName>
</protein>
<dbReference type="CDD" id="cd06257">
    <property type="entry name" value="DnaJ"/>
    <property type="match status" value="1"/>
</dbReference>
<dbReference type="Gene3D" id="1.10.287.110">
    <property type="entry name" value="DnaJ domain"/>
    <property type="match status" value="1"/>
</dbReference>
<dbReference type="PROSITE" id="PS50076">
    <property type="entry name" value="DNAJ_2"/>
    <property type="match status" value="1"/>
</dbReference>
<dbReference type="RefSeq" id="XP_013422991.1">
    <property type="nucleotide sequence ID" value="XM_013567537.1"/>
</dbReference>
<dbReference type="InterPro" id="IPR001623">
    <property type="entry name" value="DnaJ_domain"/>
</dbReference>
<dbReference type="GO" id="GO:0051082">
    <property type="term" value="F:unfolded protein binding"/>
    <property type="evidence" value="ECO:0007669"/>
    <property type="project" value="TreeGrafter"/>
</dbReference>
<dbReference type="HOGENOM" id="CLU_017633_18_0_1"/>
<evidence type="ECO:0000313" key="2">
    <source>
        <dbReference type="EMBL" id="KEQ68894.1"/>
    </source>
</evidence>
<dbReference type="Proteomes" id="UP000027730">
    <property type="component" value="Unassembled WGS sequence"/>
</dbReference>
<name>A0A074WBD3_9PEZI</name>
<dbReference type="SUPFAM" id="SSF46565">
    <property type="entry name" value="Chaperone J-domain"/>
    <property type="match status" value="1"/>
</dbReference>
<dbReference type="EMBL" id="KL584725">
    <property type="protein sequence ID" value="KEQ68894.1"/>
    <property type="molecule type" value="Genomic_DNA"/>
</dbReference>
<dbReference type="AlphaFoldDB" id="A0A074WBD3"/>
<sequence>MVAETKFYKILDVNPDASPAQLKAAYRRLALKFHPDKNSSSPEAAAEKFKELKYAYEVLSDPQKGKYYNILGEDGIKQGG</sequence>
<accession>A0A074WBD3</accession>
<dbReference type="PANTHER" id="PTHR43948">
    <property type="entry name" value="DNAJ HOMOLOG SUBFAMILY B"/>
    <property type="match status" value="1"/>
</dbReference>
<dbReference type="GO" id="GO:0044183">
    <property type="term" value="F:protein folding chaperone"/>
    <property type="evidence" value="ECO:0007669"/>
    <property type="project" value="TreeGrafter"/>
</dbReference>
<reference evidence="2 3" key="1">
    <citation type="journal article" date="2014" name="BMC Genomics">
        <title>Genome sequencing of four Aureobasidium pullulans varieties: biotechnological potential, stress tolerance, and description of new species.</title>
        <authorList>
            <person name="Gostin Ar C."/>
            <person name="Ohm R.A."/>
            <person name="Kogej T."/>
            <person name="Sonjak S."/>
            <person name="Turk M."/>
            <person name="Zajc J."/>
            <person name="Zalar P."/>
            <person name="Grube M."/>
            <person name="Sun H."/>
            <person name="Han J."/>
            <person name="Sharma A."/>
            <person name="Chiniquy J."/>
            <person name="Ngan C.Y."/>
            <person name="Lipzen A."/>
            <person name="Barry K."/>
            <person name="Grigoriev I.V."/>
            <person name="Gunde-Cimerman N."/>
        </authorList>
    </citation>
    <scope>NUCLEOTIDE SEQUENCE [LARGE SCALE GENOMIC DNA]</scope>
    <source>
        <strain evidence="2 3">CBS 147.97</strain>
    </source>
</reference>
<evidence type="ECO:0000313" key="3">
    <source>
        <dbReference type="Proteomes" id="UP000027730"/>
    </source>
</evidence>
<dbReference type="SMART" id="SM00271">
    <property type="entry name" value="DnaJ"/>
    <property type="match status" value="1"/>
</dbReference>
<dbReference type="PRINTS" id="PR00625">
    <property type="entry name" value="JDOMAIN"/>
</dbReference>